<evidence type="ECO:0000256" key="2">
    <source>
        <dbReference type="ARBA" id="ARBA00005791"/>
    </source>
</evidence>
<evidence type="ECO:0000313" key="11">
    <source>
        <dbReference type="Proteomes" id="UP001589773"/>
    </source>
</evidence>
<comment type="caution">
    <text evidence="10">The sequence shown here is derived from an EMBL/GenBank/DDBJ whole genome shotgun (WGS) entry which is preliminary data.</text>
</comment>
<evidence type="ECO:0000256" key="4">
    <source>
        <dbReference type="ARBA" id="ARBA00022764"/>
    </source>
</evidence>
<evidence type="ECO:0000256" key="1">
    <source>
        <dbReference type="ARBA" id="ARBA00004418"/>
    </source>
</evidence>
<dbReference type="SUPFAM" id="SSF52833">
    <property type="entry name" value="Thioredoxin-like"/>
    <property type="match status" value="1"/>
</dbReference>
<feature type="chain" id="PRO_5046673299" description="Thiol:disulfide interchange protein" evidence="8">
    <location>
        <begin position="21"/>
        <end position="220"/>
    </location>
</feature>
<gene>
    <name evidence="10" type="ORF">ACFFJK_02770</name>
</gene>
<dbReference type="EMBL" id="JBHLWP010000003">
    <property type="protein sequence ID" value="MFC0250801.1"/>
    <property type="molecule type" value="Genomic_DNA"/>
</dbReference>
<keyword evidence="6" id="KW-0676">Redox-active center</keyword>
<name>A0ABV6FB95_9BURK</name>
<evidence type="ECO:0000313" key="10">
    <source>
        <dbReference type="EMBL" id="MFC0250801.1"/>
    </source>
</evidence>
<evidence type="ECO:0000256" key="7">
    <source>
        <dbReference type="PIRNR" id="PIRNR001488"/>
    </source>
</evidence>
<feature type="domain" description="Thioredoxin" evidence="9">
    <location>
        <begin position="12"/>
        <end position="214"/>
    </location>
</feature>
<keyword evidence="5 7" id="KW-1015">Disulfide bond</keyword>
<organism evidence="10 11">
    <name type="scientific">Massilia consociata</name>
    <dbReference type="NCBI Taxonomy" id="760117"/>
    <lineage>
        <taxon>Bacteria</taxon>
        <taxon>Pseudomonadati</taxon>
        <taxon>Pseudomonadota</taxon>
        <taxon>Betaproteobacteria</taxon>
        <taxon>Burkholderiales</taxon>
        <taxon>Oxalobacteraceae</taxon>
        <taxon>Telluria group</taxon>
        <taxon>Massilia</taxon>
    </lineage>
</organism>
<accession>A0ABV6FB95</accession>
<keyword evidence="3 8" id="KW-0732">Signal</keyword>
<evidence type="ECO:0000259" key="9">
    <source>
        <dbReference type="PROSITE" id="PS51352"/>
    </source>
</evidence>
<evidence type="ECO:0000256" key="6">
    <source>
        <dbReference type="ARBA" id="ARBA00023284"/>
    </source>
</evidence>
<dbReference type="PANTHER" id="PTHR35891:SF3">
    <property type="entry name" value="THIOL:DISULFIDE INTERCHANGE PROTEIN DSBL"/>
    <property type="match status" value="1"/>
</dbReference>
<dbReference type="Pfam" id="PF01323">
    <property type="entry name" value="DSBA"/>
    <property type="match status" value="1"/>
</dbReference>
<proteinExistence type="inferred from homology"/>
<evidence type="ECO:0000256" key="5">
    <source>
        <dbReference type="ARBA" id="ARBA00023157"/>
    </source>
</evidence>
<comment type="subcellular location">
    <subcellularLocation>
        <location evidence="1 7">Periplasm</location>
    </subcellularLocation>
</comment>
<dbReference type="InterPro" id="IPR013766">
    <property type="entry name" value="Thioredoxin_domain"/>
</dbReference>
<feature type="signal peptide" evidence="8">
    <location>
        <begin position="1"/>
        <end position="20"/>
    </location>
</feature>
<evidence type="ECO:0000256" key="3">
    <source>
        <dbReference type="ARBA" id="ARBA00022729"/>
    </source>
</evidence>
<protein>
    <recommendedName>
        <fullName evidence="7">Thiol:disulfide interchange protein</fullName>
    </recommendedName>
</protein>
<dbReference type="Proteomes" id="UP001589773">
    <property type="component" value="Unassembled WGS sequence"/>
</dbReference>
<dbReference type="PIRSF" id="PIRSF001488">
    <property type="entry name" value="Tdi_protein"/>
    <property type="match status" value="1"/>
</dbReference>
<dbReference type="InterPro" id="IPR036249">
    <property type="entry name" value="Thioredoxin-like_sf"/>
</dbReference>
<sequence length="220" mass="24602">MRSLRFAIIAAAMFASTAIASPADPKNGVDYQTLAQPQPVQATGKKVEVIEFFAYHCPACNMLEPAFNQWIKKQGDNIVVRRIHLPFQGPADPEARLFLTLEAMGKLDEYHHRVFRAIHVERQRLMKDDQIIEWAVKNGLDRAKFMETWNSFGVTTKLRRLSQVAAAYKANSTPTIVIDGKYVVSPGQVGQANKIQGVEQTMQATMQVMDALVARAAKTK</sequence>
<dbReference type="RefSeq" id="WP_379677565.1">
    <property type="nucleotide sequence ID" value="NZ_JBHLWP010000003.1"/>
</dbReference>
<dbReference type="CDD" id="cd03019">
    <property type="entry name" value="DsbA_DsbA"/>
    <property type="match status" value="1"/>
</dbReference>
<comment type="similarity">
    <text evidence="2">Belongs to the thioredoxin family. DsbA subfamily.</text>
</comment>
<dbReference type="InterPro" id="IPR023205">
    <property type="entry name" value="DsbA/DsbL"/>
</dbReference>
<dbReference type="InterPro" id="IPR050824">
    <property type="entry name" value="Thiol_disulfide_DsbA"/>
</dbReference>
<keyword evidence="4 7" id="KW-0574">Periplasm</keyword>
<dbReference type="PANTHER" id="PTHR35891">
    <property type="entry name" value="THIOL:DISULFIDE INTERCHANGE PROTEIN DSBA"/>
    <property type="match status" value="1"/>
</dbReference>
<keyword evidence="11" id="KW-1185">Reference proteome</keyword>
<dbReference type="PROSITE" id="PS51352">
    <property type="entry name" value="THIOREDOXIN_2"/>
    <property type="match status" value="1"/>
</dbReference>
<evidence type="ECO:0000256" key="8">
    <source>
        <dbReference type="SAM" id="SignalP"/>
    </source>
</evidence>
<reference evidence="10 11" key="1">
    <citation type="submission" date="2024-09" db="EMBL/GenBank/DDBJ databases">
        <authorList>
            <person name="Sun Q."/>
            <person name="Mori K."/>
        </authorList>
    </citation>
    <scope>NUCLEOTIDE SEQUENCE [LARGE SCALE GENOMIC DNA]</scope>
    <source>
        <strain evidence="10 11">CCM 7792</strain>
    </source>
</reference>
<dbReference type="InterPro" id="IPR001853">
    <property type="entry name" value="DSBA-like_thioredoxin_dom"/>
</dbReference>
<dbReference type="Gene3D" id="3.40.30.10">
    <property type="entry name" value="Glutaredoxin"/>
    <property type="match status" value="1"/>
</dbReference>